<accession>A0A4Y2PV36</accession>
<reference evidence="2 3" key="1">
    <citation type="journal article" date="2019" name="Sci. Rep.">
        <title>Orb-weaving spider Araneus ventricosus genome elucidates the spidroin gene catalogue.</title>
        <authorList>
            <person name="Kono N."/>
            <person name="Nakamura H."/>
            <person name="Ohtoshi R."/>
            <person name="Moran D.A.P."/>
            <person name="Shinohara A."/>
            <person name="Yoshida Y."/>
            <person name="Fujiwara M."/>
            <person name="Mori M."/>
            <person name="Tomita M."/>
            <person name="Arakawa K."/>
        </authorList>
    </citation>
    <scope>NUCLEOTIDE SEQUENCE [LARGE SCALE GENOMIC DNA]</scope>
</reference>
<protein>
    <submittedName>
        <fullName evidence="2">Uncharacterized protein</fullName>
    </submittedName>
</protein>
<sequence length="124" mass="13948">MPYNIVKISQQYCKASCPKAGHSRSRRATPFGTHRANTLRQCKNPMRIGADGGKVWNSNVIRFSYSHKSEIQFCKERSMLSPKRIRGGEGKRVGVSLEKSGQRPVFKAGNRRKRSSLGGRAARR</sequence>
<organism evidence="2 3">
    <name type="scientific">Araneus ventricosus</name>
    <name type="common">Orbweaver spider</name>
    <name type="synonym">Epeira ventricosa</name>
    <dbReference type="NCBI Taxonomy" id="182803"/>
    <lineage>
        <taxon>Eukaryota</taxon>
        <taxon>Metazoa</taxon>
        <taxon>Ecdysozoa</taxon>
        <taxon>Arthropoda</taxon>
        <taxon>Chelicerata</taxon>
        <taxon>Arachnida</taxon>
        <taxon>Araneae</taxon>
        <taxon>Araneomorphae</taxon>
        <taxon>Entelegynae</taxon>
        <taxon>Araneoidea</taxon>
        <taxon>Araneidae</taxon>
        <taxon>Araneus</taxon>
    </lineage>
</organism>
<comment type="caution">
    <text evidence="2">The sequence shown here is derived from an EMBL/GenBank/DDBJ whole genome shotgun (WGS) entry which is preliminary data.</text>
</comment>
<feature type="compositionally biased region" description="Basic residues" evidence="1">
    <location>
        <begin position="109"/>
        <end position="124"/>
    </location>
</feature>
<dbReference type="AlphaFoldDB" id="A0A4Y2PV36"/>
<evidence type="ECO:0000313" key="3">
    <source>
        <dbReference type="Proteomes" id="UP000499080"/>
    </source>
</evidence>
<name>A0A4Y2PV36_ARAVE</name>
<gene>
    <name evidence="2" type="ORF">AVEN_141114_1</name>
</gene>
<dbReference type="Proteomes" id="UP000499080">
    <property type="component" value="Unassembled WGS sequence"/>
</dbReference>
<dbReference type="EMBL" id="BGPR01011992">
    <property type="protein sequence ID" value="GBN53996.1"/>
    <property type="molecule type" value="Genomic_DNA"/>
</dbReference>
<feature type="region of interest" description="Disordered" evidence="1">
    <location>
        <begin position="85"/>
        <end position="124"/>
    </location>
</feature>
<keyword evidence="3" id="KW-1185">Reference proteome</keyword>
<proteinExistence type="predicted"/>
<evidence type="ECO:0000313" key="2">
    <source>
        <dbReference type="EMBL" id="GBN53996.1"/>
    </source>
</evidence>
<evidence type="ECO:0000256" key="1">
    <source>
        <dbReference type="SAM" id="MobiDB-lite"/>
    </source>
</evidence>